<protein>
    <submittedName>
        <fullName evidence="1">Uncharacterized protein</fullName>
    </submittedName>
</protein>
<name>A0A392PZS1_9FABA</name>
<keyword evidence="2" id="KW-1185">Reference proteome</keyword>
<feature type="non-terminal residue" evidence="1">
    <location>
        <position position="80"/>
    </location>
</feature>
<sequence length="80" mass="9077">MTSQMNGNGCQPLRKGIQFKVTYEVQPFVRGCLRNNFILFSAGWISCVLPDNYCIDISVLWGKRLLQIYQELSSSNLASN</sequence>
<reference evidence="1 2" key="1">
    <citation type="journal article" date="2018" name="Front. Plant Sci.">
        <title>Red Clover (Trifolium pratense) and Zigzag Clover (T. medium) - A Picture of Genomic Similarities and Differences.</title>
        <authorList>
            <person name="Dluhosova J."/>
            <person name="Istvanek J."/>
            <person name="Nedelnik J."/>
            <person name="Repkova J."/>
        </authorList>
    </citation>
    <scope>NUCLEOTIDE SEQUENCE [LARGE SCALE GENOMIC DNA]</scope>
    <source>
        <strain evidence="2">cv. 10/8</strain>
        <tissue evidence="1">Leaf</tissue>
    </source>
</reference>
<evidence type="ECO:0000313" key="2">
    <source>
        <dbReference type="Proteomes" id="UP000265520"/>
    </source>
</evidence>
<dbReference type="AlphaFoldDB" id="A0A392PZS1"/>
<proteinExistence type="predicted"/>
<accession>A0A392PZS1</accession>
<dbReference type="EMBL" id="LXQA010103142">
    <property type="protein sequence ID" value="MCI16950.1"/>
    <property type="molecule type" value="Genomic_DNA"/>
</dbReference>
<evidence type="ECO:0000313" key="1">
    <source>
        <dbReference type="EMBL" id="MCI16950.1"/>
    </source>
</evidence>
<dbReference type="Proteomes" id="UP000265520">
    <property type="component" value="Unassembled WGS sequence"/>
</dbReference>
<organism evidence="1 2">
    <name type="scientific">Trifolium medium</name>
    <dbReference type="NCBI Taxonomy" id="97028"/>
    <lineage>
        <taxon>Eukaryota</taxon>
        <taxon>Viridiplantae</taxon>
        <taxon>Streptophyta</taxon>
        <taxon>Embryophyta</taxon>
        <taxon>Tracheophyta</taxon>
        <taxon>Spermatophyta</taxon>
        <taxon>Magnoliopsida</taxon>
        <taxon>eudicotyledons</taxon>
        <taxon>Gunneridae</taxon>
        <taxon>Pentapetalae</taxon>
        <taxon>rosids</taxon>
        <taxon>fabids</taxon>
        <taxon>Fabales</taxon>
        <taxon>Fabaceae</taxon>
        <taxon>Papilionoideae</taxon>
        <taxon>50 kb inversion clade</taxon>
        <taxon>NPAAA clade</taxon>
        <taxon>Hologalegina</taxon>
        <taxon>IRL clade</taxon>
        <taxon>Trifolieae</taxon>
        <taxon>Trifolium</taxon>
    </lineage>
</organism>
<comment type="caution">
    <text evidence="1">The sequence shown here is derived from an EMBL/GenBank/DDBJ whole genome shotgun (WGS) entry which is preliminary data.</text>
</comment>